<keyword evidence="1" id="KW-0812">Transmembrane</keyword>
<feature type="transmembrane region" description="Helical" evidence="1">
    <location>
        <begin position="526"/>
        <end position="543"/>
    </location>
</feature>
<organism evidence="2 3">
    <name type="scientific">Agarivorans aestuarii</name>
    <dbReference type="NCBI Taxonomy" id="1563703"/>
    <lineage>
        <taxon>Bacteria</taxon>
        <taxon>Pseudomonadati</taxon>
        <taxon>Pseudomonadota</taxon>
        <taxon>Gammaproteobacteria</taxon>
        <taxon>Alteromonadales</taxon>
        <taxon>Alteromonadaceae</taxon>
        <taxon>Agarivorans</taxon>
    </lineage>
</organism>
<feature type="transmembrane region" description="Helical" evidence="1">
    <location>
        <begin position="333"/>
        <end position="352"/>
    </location>
</feature>
<dbReference type="SUPFAM" id="SSF82714">
    <property type="entry name" value="Multidrug efflux transporter AcrB TolC docking domain, DN and DC subdomains"/>
    <property type="match status" value="2"/>
</dbReference>
<dbReference type="Pfam" id="PF00873">
    <property type="entry name" value="ACR_tran"/>
    <property type="match status" value="1"/>
</dbReference>
<dbReference type="RefSeq" id="WP_329775207.1">
    <property type="nucleotide sequence ID" value="NZ_JAYDYW010000006.1"/>
</dbReference>
<dbReference type="SUPFAM" id="SSF82693">
    <property type="entry name" value="Multidrug efflux transporter AcrB pore domain, PN1, PN2, PC1 and PC2 subdomains"/>
    <property type="match status" value="3"/>
</dbReference>
<proteinExistence type="predicted"/>
<feature type="transmembrane region" description="Helical" evidence="1">
    <location>
        <begin position="462"/>
        <end position="485"/>
    </location>
</feature>
<feature type="transmembrane region" description="Helical" evidence="1">
    <location>
        <begin position="385"/>
        <end position="410"/>
    </location>
</feature>
<dbReference type="EMBL" id="JAYDYW010000006">
    <property type="protein sequence ID" value="MEE1673992.1"/>
    <property type="molecule type" value="Genomic_DNA"/>
</dbReference>
<evidence type="ECO:0000313" key="2">
    <source>
        <dbReference type="EMBL" id="MEE1673992.1"/>
    </source>
</evidence>
<dbReference type="PANTHER" id="PTHR32063:SF29">
    <property type="entry name" value="HAE1 FAMILY EFFLUX PUMP PERMEASE COMPONENT"/>
    <property type="match status" value="1"/>
</dbReference>
<feature type="transmembrane region" description="Helical" evidence="1">
    <location>
        <begin position="359"/>
        <end position="379"/>
    </location>
</feature>
<keyword evidence="1" id="KW-0472">Membrane</keyword>
<dbReference type="Gene3D" id="3.30.70.1440">
    <property type="entry name" value="Multidrug efflux transporter AcrB pore domain"/>
    <property type="match status" value="1"/>
</dbReference>
<dbReference type="PRINTS" id="PR00702">
    <property type="entry name" value="ACRIFLAVINRP"/>
</dbReference>
<dbReference type="Gene3D" id="3.30.2090.10">
    <property type="entry name" value="Multidrug efflux transporter AcrB TolC docking domain, DN and DC subdomains"/>
    <property type="match status" value="2"/>
</dbReference>
<reference evidence="3" key="1">
    <citation type="submission" date="2023-07" db="EMBL/GenBank/DDBJ databases">
        <title>Draft genome sequence of Agarivorans aestuarii strain ZMCS4, a CAZymes producing bacteria isolated from the marine brown algae Clodostephus spongiosus.</title>
        <authorList>
            <person name="Lorente B."/>
            <person name="Cabral C."/>
            <person name="Frias J."/>
            <person name="Faria J."/>
            <person name="Toubarro D."/>
        </authorList>
    </citation>
    <scope>NUCLEOTIDE SEQUENCE [LARGE SCALE GENOMIC DNA]</scope>
    <source>
        <strain evidence="3">ZMCS4</strain>
    </source>
</reference>
<dbReference type="Gene3D" id="1.20.1640.10">
    <property type="entry name" value="Multidrug efflux transporter AcrB transmembrane domain"/>
    <property type="match status" value="2"/>
</dbReference>
<dbReference type="SUPFAM" id="SSF82866">
    <property type="entry name" value="Multidrug efflux transporter AcrB transmembrane domain"/>
    <property type="match status" value="2"/>
</dbReference>
<accession>A0ABU7G3N2</accession>
<evidence type="ECO:0000313" key="3">
    <source>
        <dbReference type="Proteomes" id="UP001310248"/>
    </source>
</evidence>
<protein>
    <submittedName>
        <fullName evidence="2">Efflux RND transporter permease subunit</fullName>
    </submittedName>
</protein>
<dbReference type="Gene3D" id="3.30.70.1430">
    <property type="entry name" value="Multidrug efflux transporter AcrB pore domain"/>
    <property type="match status" value="2"/>
</dbReference>
<dbReference type="Gene3D" id="3.30.70.1320">
    <property type="entry name" value="Multidrug efflux transporter AcrB pore domain like"/>
    <property type="match status" value="1"/>
</dbReference>
<dbReference type="PANTHER" id="PTHR32063">
    <property type="match status" value="1"/>
</dbReference>
<sequence>MKISDLSMYRPVAAIVLSLLLMLFGVVGYNELAVREMPDIESPVVSIGTPYRGSASSIVESQITKPIEDELSGIDGVDYIWSSSWDGWSGITITFKQGSDMLAAVSDVRDAVSRARNRLPDDVDEPVVRKNDSEEAPFMWLNLTATLQDRVELSDFAQRILIERLSLLPGVSAVNTSGLVERVMYVELDPTAMAGRGLTTNDVIDALNRENLQLPAGYVRNDSLNIVVRMERMYQQADDFAKLQIANFSGDHVTLSDIAHIYVGAKKDTTTFKSNGVDSMGLGIVAMSQANPLEVADMVKAELAELQRFLPAGAELTVDYDSTVFIRQAISEVYSTLLICALLVVAVLYLFLGRLSATIIPAVTVPVSLVAAFSVAYLFGYSINLVTLMALILAIGLVVDDAIVVVENIIRHRAAGEPPLVAAFRGAKELNFAVIATTVVLVMVFLPLVFMQGKIGDLFTEFAVLLSAAVIFSSLVALTLAPVMAGKLFEKNPNQATWMSRSVGRAMTALQQAYAKLLARIINYKFSAVAVVALCMGLLVWAYQQQQPAFAPKEDRGVVNVYVGGVEATSYQRMVKSMAEIEQRLLPMMAEDGPIETLNYSAPAFGSWADHQGFFIVRLKDWSERSQDAAEVVEMIREAAHDVPDVKVYPYQPSFGGSMGEPVQFVLQGDDYTQLYQYALELEQQAKDSGLMHGVQLDYNPTTPEILLQVNRLAARELGISVNDIASTLEVLLGGRAQTRFEEFGEEYDVYLKADESQFQSPSDLSKVYLRSDTGALVSLDTLVEAKDVASARGLFHYQRKKSINLKANLSDNISLGEALTFLNQASSEILPSGYTVDYAGESKEFYDNQREIWLLFALALLVCYLVLAAQFESFISPAIVMLTVPLGLLGGLLGLLITGESFNIYSQLGLLMLIGMATKNGILIVEFANQLRDQGLAVKEAIIKASTNRLRPIIMTAMTTLLGAVPMLLATGAGSETRFAIGIVIFSGMLLATFVTLFVVPCLYHLLGALSGSPEARAEQLKQQLQAPSLLSNSDN</sequence>
<dbReference type="InterPro" id="IPR027463">
    <property type="entry name" value="AcrB_DN_DC_subdom"/>
</dbReference>
<gene>
    <name evidence="2" type="ORF">SNR37_003419</name>
</gene>
<feature type="transmembrane region" description="Helical" evidence="1">
    <location>
        <begin position="905"/>
        <end position="926"/>
    </location>
</feature>
<feature type="transmembrane region" description="Helical" evidence="1">
    <location>
        <begin position="879"/>
        <end position="899"/>
    </location>
</feature>
<feature type="transmembrane region" description="Helical" evidence="1">
    <location>
        <begin position="430"/>
        <end position="450"/>
    </location>
</feature>
<keyword evidence="3" id="KW-1185">Reference proteome</keyword>
<evidence type="ECO:0000256" key="1">
    <source>
        <dbReference type="SAM" id="Phobius"/>
    </source>
</evidence>
<dbReference type="Proteomes" id="UP001310248">
    <property type="component" value="Unassembled WGS sequence"/>
</dbReference>
<keyword evidence="1" id="KW-1133">Transmembrane helix</keyword>
<name>A0ABU7G3N2_9ALTE</name>
<feature type="transmembrane region" description="Helical" evidence="1">
    <location>
        <begin position="853"/>
        <end position="872"/>
    </location>
</feature>
<feature type="transmembrane region" description="Helical" evidence="1">
    <location>
        <begin position="980"/>
        <end position="1008"/>
    </location>
</feature>
<comment type="caution">
    <text evidence="2">The sequence shown here is derived from an EMBL/GenBank/DDBJ whole genome shotgun (WGS) entry which is preliminary data.</text>
</comment>
<dbReference type="InterPro" id="IPR001036">
    <property type="entry name" value="Acrflvin-R"/>
</dbReference>
<feature type="transmembrane region" description="Helical" evidence="1">
    <location>
        <begin position="954"/>
        <end position="974"/>
    </location>
</feature>